<reference evidence="2" key="1">
    <citation type="submission" date="2018-05" db="EMBL/GenBank/DDBJ databases">
        <authorList>
            <person name="Lanie J.A."/>
            <person name="Ng W.-L."/>
            <person name="Kazmierczak K.M."/>
            <person name="Andrzejewski T.M."/>
            <person name="Davidsen T.M."/>
            <person name="Wayne K.J."/>
            <person name="Tettelin H."/>
            <person name="Glass J.I."/>
            <person name="Rusch D."/>
            <person name="Podicherti R."/>
            <person name="Tsui H.-C.T."/>
            <person name="Winkler M.E."/>
        </authorList>
    </citation>
    <scope>NUCLEOTIDE SEQUENCE</scope>
</reference>
<evidence type="ECO:0000256" key="1">
    <source>
        <dbReference type="SAM" id="Phobius"/>
    </source>
</evidence>
<feature type="transmembrane region" description="Helical" evidence="1">
    <location>
        <begin position="134"/>
        <end position="153"/>
    </location>
</feature>
<dbReference type="EMBL" id="UINC01110838">
    <property type="protein sequence ID" value="SVC78614.1"/>
    <property type="molecule type" value="Genomic_DNA"/>
</dbReference>
<feature type="transmembrane region" description="Helical" evidence="1">
    <location>
        <begin position="159"/>
        <end position="180"/>
    </location>
</feature>
<sequence>VNFTRWNYLSYENRQTRSSPFLSFAAFLALQLLAVLALIRYWFPWTWDQHLASGIWTIFLTCLVCNFAICFGEYFFHRYLLHLETVNFLSYFTMSHRRHHKITSIGFDDRTKKVRSNYAIDNVAKDEYATFPSWALIPTFAAFTPFFAPMAFSFPEIPILISGYTSITIALFLYEAIHVLHHQSYETHWKERLNSRIFGAMWRALYGFHQGHHANYRCNLNVAGFFGFPI</sequence>
<name>A0A382PZ40_9ZZZZ</name>
<evidence type="ECO:0000313" key="2">
    <source>
        <dbReference type="EMBL" id="SVC78614.1"/>
    </source>
</evidence>
<feature type="transmembrane region" description="Helical" evidence="1">
    <location>
        <begin position="21"/>
        <end position="43"/>
    </location>
</feature>
<keyword evidence="1" id="KW-0812">Transmembrane</keyword>
<feature type="non-terminal residue" evidence="2">
    <location>
        <position position="230"/>
    </location>
</feature>
<keyword evidence="1" id="KW-1133">Transmembrane helix</keyword>
<protein>
    <recommendedName>
        <fullName evidence="3">Fatty acid hydroxylase domain-containing protein</fullName>
    </recommendedName>
</protein>
<keyword evidence="1" id="KW-0472">Membrane</keyword>
<proteinExistence type="predicted"/>
<gene>
    <name evidence="2" type="ORF">METZ01_LOCUS331468</name>
</gene>
<feature type="transmembrane region" description="Helical" evidence="1">
    <location>
        <begin position="55"/>
        <end position="76"/>
    </location>
</feature>
<feature type="non-terminal residue" evidence="2">
    <location>
        <position position="1"/>
    </location>
</feature>
<dbReference type="AlphaFoldDB" id="A0A382PZ40"/>
<organism evidence="2">
    <name type="scientific">marine metagenome</name>
    <dbReference type="NCBI Taxonomy" id="408172"/>
    <lineage>
        <taxon>unclassified sequences</taxon>
        <taxon>metagenomes</taxon>
        <taxon>ecological metagenomes</taxon>
    </lineage>
</organism>
<evidence type="ECO:0008006" key="3">
    <source>
        <dbReference type="Google" id="ProtNLM"/>
    </source>
</evidence>
<accession>A0A382PZ40</accession>